<comment type="catalytic activity">
    <reaction evidence="1 16">
        <text>(R)-pantothenate + ATP = (R)-4'-phosphopantothenate + ADP + H(+)</text>
        <dbReference type="Rhea" id="RHEA:16373"/>
        <dbReference type="ChEBI" id="CHEBI:10986"/>
        <dbReference type="ChEBI" id="CHEBI:15378"/>
        <dbReference type="ChEBI" id="CHEBI:29032"/>
        <dbReference type="ChEBI" id="CHEBI:30616"/>
        <dbReference type="ChEBI" id="CHEBI:456216"/>
        <dbReference type="EC" id="2.7.1.33"/>
    </reaction>
</comment>
<evidence type="ECO:0000256" key="6">
    <source>
        <dbReference type="ARBA" id="ARBA00012102"/>
    </source>
</evidence>
<comment type="cofactor">
    <cofactor evidence="16">
        <name>NH4(+)</name>
        <dbReference type="ChEBI" id="CHEBI:28938"/>
    </cofactor>
    <cofactor evidence="16">
        <name>K(+)</name>
        <dbReference type="ChEBI" id="CHEBI:29103"/>
    </cofactor>
    <text evidence="16">A monovalent cation. Ammonium or potassium.</text>
</comment>
<dbReference type="EMBL" id="JBHLTG010000001">
    <property type="protein sequence ID" value="MFC0676804.1"/>
    <property type="molecule type" value="Genomic_DNA"/>
</dbReference>
<dbReference type="EC" id="2.7.1.33" evidence="6 16"/>
<keyword evidence="10 16" id="KW-0418">Kinase</keyword>
<keyword evidence="7 16" id="KW-0963">Cytoplasm</keyword>
<dbReference type="RefSeq" id="WP_386664649.1">
    <property type="nucleotide sequence ID" value="NZ_JBHLTG010000001.1"/>
</dbReference>
<gene>
    <name evidence="16" type="primary">coaX</name>
    <name evidence="17" type="ORF">ACFFGH_02915</name>
</gene>
<comment type="caution">
    <text evidence="17">The sequence shown here is derived from an EMBL/GenBank/DDBJ whole genome shotgun (WGS) entry which is preliminary data.</text>
</comment>
<evidence type="ECO:0000313" key="18">
    <source>
        <dbReference type="Proteomes" id="UP001589896"/>
    </source>
</evidence>
<dbReference type="NCBIfam" id="TIGR00671">
    <property type="entry name" value="baf"/>
    <property type="match status" value="1"/>
</dbReference>
<comment type="subunit">
    <text evidence="5 16">Homodimer.</text>
</comment>
<proteinExistence type="inferred from homology"/>
<dbReference type="Pfam" id="PF03309">
    <property type="entry name" value="Pan_kinase"/>
    <property type="match status" value="1"/>
</dbReference>
<evidence type="ECO:0000256" key="5">
    <source>
        <dbReference type="ARBA" id="ARBA00011738"/>
    </source>
</evidence>
<sequence>MSEWLFDLGNTRLKCAPLLADGRVGEVQALAHREADIAAELERVLPARIDVAHIASVASEALRVALIEALVPRCSRIGLAGTQAAFAGLCIAYAQPQRLGVDRFLAMLGARMAEPGPVLVCGVGTALTLDLVDIDGHHHGGRIAPSPTLMRESLHQRAPQLPPEGGVYRMFATDTNDGLASGCEGAALALIRETHAAATTLLGMSPKLMLHGGGSEWLVARLEGAVLAPALVLEGLAGWAIAEWPPQA</sequence>
<comment type="pathway">
    <text evidence="4 16">Cofactor biosynthesis; coenzyme A biosynthesis; CoA from (R)-pantothenate: step 1/5.</text>
</comment>
<organism evidence="17 18">
    <name type="scientific">Lysobacter korlensis</name>
    <dbReference type="NCBI Taxonomy" id="553636"/>
    <lineage>
        <taxon>Bacteria</taxon>
        <taxon>Pseudomonadati</taxon>
        <taxon>Pseudomonadota</taxon>
        <taxon>Gammaproteobacteria</taxon>
        <taxon>Lysobacterales</taxon>
        <taxon>Lysobacteraceae</taxon>
        <taxon>Lysobacter</taxon>
    </lineage>
</organism>
<evidence type="ECO:0000256" key="3">
    <source>
        <dbReference type="ARBA" id="ARBA00004496"/>
    </source>
</evidence>
<evidence type="ECO:0000256" key="1">
    <source>
        <dbReference type="ARBA" id="ARBA00001206"/>
    </source>
</evidence>
<comment type="function">
    <text evidence="16">Catalyzes the phosphorylation of pantothenate (Pan), the first step in CoA biosynthesis.</text>
</comment>
<feature type="active site" description="Proton acceptor" evidence="16">
    <location>
        <position position="102"/>
    </location>
</feature>
<dbReference type="InterPro" id="IPR043129">
    <property type="entry name" value="ATPase_NBD"/>
</dbReference>
<protein>
    <recommendedName>
        <fullName evidence="15 16">Type III pantothenate kinase</fullName>
        <ecNumber evidence="6 16">2.7.1.33</ecNumber>
    </recommendedName>
    <alternativeName>
        <fullName evidence="16">PanK-III</fullName>
    </alternativeName>
    <alternativeName>
        <fullName evidence="16">Pantothenic acid kinase</fullName>
    </alternativeName>
</protein>
<evidence type="ECO:0000256" key="11">
    <source>
        <dbReference type="ARBA" id="ARBA00022840"/>
    </source>
</evidence>
<dbReference type="PANTHER" id="PTHR34265:SF1">
    <property type="entry name" value="TYPE III PANTOTHENATE KINASE"/>
    <property type="match status" value="1"/>
</dbReference>
<feature type="binding site" evidence="16">
    <location>
        <position position="125"/>
    </location>
    <ligand>
        <name>ATP</name>
        <dbReference type="ChEBI" id="CHEBI:30616"/>
    </ligand>
</feature>
<evidence type="ECO:0000256" key="10">
    <source>
        <dbReference type="ARBA" id="ARBA00022777"/>
    </source>
</evidence>
<dbReference type="PANTHER" id="PTHR34265">
    <property type="entry name" value="TYPE III PANTOTHENATE KINASE"/>
    <property type="match status" value="1"/>
</dbReference>
<dbReference type="InterPro" id="IPR004619">
    <property type="entry name" value="Type_III_PanK"/>
</dbReference>
<keyword evidence="9 16" id="KW-0547">Nucleotide-binding</keyword>
<keyword evidence="8 16" id="KW-0808">Transferase</keyword>
<name>A0ABV6RIJ3_9GAMM</name>
<evidence type="ECO:0000313" key="17">
    <source>
        <dbReference type="EMBL" id="MFC0676804.1"/>
    </source>
</evidence>
<evidence type="ECO:0000256" key="16">
    <source>
        <dbReference type="HAMAP-Rule" id="MF_01274"/>
    </source>
</evidence>
<feature type="binding site" evidence="16">
    <location>
        <position position="93"/>
    </location>
    <ligand>
        <name>substrate</name>
    </ligand>
</feature>
<dbReference type="SUPFAM" id="SSF53067">
    <property type="entry name" value="Actin-like ATPase domain"/>
    <property type="match status" value="2"/>
</dbReference>
<comment type="cofactor">
    <cofactor evidence="2">
        <name>K(+)</name>
        <dbReference type="ChEBI" id="CHEBI:29103"/>
    </cofactor>
</comment>
<feature type="binding site" evidence="16">
    <location>
        <begin position="100"/>
        <end position="103"/>
    </location>
    <ligand>
        <name>substrate</name>
    </ligand>
</feature>
<evidence type="ECO:0000256" key="14">
    <source>
        <dbReference type="ARBA" id="ARBA00038036"/>
    </source>
</evidence>
<feature type="binding site" evidence="16">
    <location>
        <position position="175"/>
    </location>
    <ligand>
        <name>substrate</name>
    </ligand>
</feature>
<comment type="caution">
    <text evidence="16">Lacks conserved residue(s) required for the propagation of feature annotation.</text>
</comment>
<dbReference type="GO" id="GO:0004594">
    <property type="term" value="F:pantothenate kinase activity"/>
    <property type="evidence" value="ECO:0007669"/>
    <property type="project" value="UniProtKB-EC"/>
</dbReference>
<evidence type="ECO:0000256" key="9">
    <source>
        <dbReference type="ARBA" id="ARBA00022741"/>
    </source>
</evidence>
<dbReference type="CDD" id="cd24015">
    <property type="entry name" value="ASKHA_NBD_PanK-III"/>
    <property type="match status" value="1"/>
</dbReference>
<comment type="similarity">
    <text evidence="14 16">Belongs to the type III pantothenate kinase family.</text>
</comment>
<evidence type="ECO:0000256" key="13">
    <source>
        <dbReference type="ARBA" id="ARBA00022993"/>
    </source>
</evidence>
<comment type="subcellular location">
    <subcellularLocation>
        <location evidence="3 16">Cytoplasm</location>
    </subcellularLocation>
</comment>
<dbReference type="HAMAP" id="MF_01274">
    <property type="entry name" value="Pantothen_kinase_3"/>
    <property type="match status" value="1"/>
</dbReference>
<evidence type="ECO:0000256" key="8">
    <source>
        <dbReference type="ARBA" id="ARBA00022679"/>
    </source>
</evidence>
<keyword evidence="13 16" id="KW-0173">Coenzyme A biosynthesis</keyword>
<evidence type="ECO:0000256" key="2">
    <source>
        <dbReference type="ARBA" id="ARBA00001958"/>
    </source>
</evidence>
<keyword evidence="12 16" id="KW-0630">Potassium</keyword>
<keyword evidence="18" id="KW-1185">Reference proteome</keyword>
<evidence type="ECO:0000256" key="15">
    <source>
        <dbReference type="ARBA" id="ARBA00040883"/>
    </source>
</evidence>
<evidence type="ECO:0000256" key="7">
    <source>
        <dbReference type="ARBA" id="ARBA00022490"/>
    </source>
</evidence>
<keyword evidence="11 16" id="KW-0067">ATP-binding</keyword>
<reference evidence="17 18" key="1">
    <citation type="submission" date="2024-09" db="EMBL/GenBank/DDBJ databases">
        <authorList>
            <person name="Sun Q."/>
            <person name="Mori K."/>
        </authorList>
    </citation>
    <scope>NUCLEOTIDE SEQUENCE [LARGE SCALE GENOMIC DNA]</scope>
    <source>
        <strain evidence="17 18">KCTC 23076</strain>
    </source>
</reference>
<feature type="binding site" evidence="16">
    <location>
        <begin position="7"/>
        <end position="14"/>
    </location>
    <ligand>
        <name>ATP</name>
        <dbReference type="ChEBI" id="CHEBI:30616"/>
    </ligand>
</feature>
<dbReference type="Proteomes" id="UP001589896">
    <property type="component" value="Unassembled WGS sequence"/>
</dbReference>
<accession>A0ABV6RIJ3</accession>
<evidence type="ECO:0000256" key="4">
    <source>
        <dbReference type="ARBA" id="ARBA00005225"/>
    </source>
</evidence>
<evidence type="ECO:0000256" key="12">
    <source>
        <dbReference type="ARBA" id="ARBA00022958"/>
    </source>
</evidence>
<dbReference type="Gene3D" id="3.30.420.40">
    <property type="match status" value="2"/>
</dbReference>